<protein>
    <submittedName>
        <fullName evidence="11">ATP-dependent DNA helicase RecG</fullName>
        <ecNumber evidence="11">3.6.4.12</ecNumber>
    </submittedName>
</protein>
<keyword evidence="3 11" id="KW-0378">Hydrolase</keyword>
<feature type="domain" description="Helicase ATP-binding" evidence="9">
    <location>
        <begin position="296"/>
        <end position="474"/>
    </location>
</feature>
<dbReference type="GO" id="GO:0005524">
    <property type="term" value="F:ATP binding"/>
    <property type="evidence" value="ECO:0007669"/>
    <property type="project" value="UniProtKB-KW"/>
</dbReference>
<evidence type="ECO:0000256" key="7">
    <source>
        <dbReference type="ARBA" id="ARBA00023204"/>
    </source>
</evidence>
<dbReference type="Pfam" id="PF00270">
    <property type="entry name" value="DEAD"/>
    <property type="match status" value="1"/>
</dbReference>
<dbReference type="SMART" id="SM00490">
    <property type="entry name" value="HELICc"/>
    <property type="match status" value="1"/>
</dbReference>
<dbReference type="EC" id="3.6.4.12" evidence="11"/>
<dbReference type="GO" id="GO:0016787">
    <property type="term" value="F:hydrolase activity"/>
    <property type="evidence" value="ECO:0007669"/>
    <property type="project" value="UniProtKB-KW"/>
</dbReference>
<evidence type="ECO:0000256" key="3">
    <source>
        <dbReference type="ARBA" id="ARBA00022801"/>
    </source>
</evidence>
<dbReference type="InterPro" id="IPR047112">
    <property type="entry name" value="RecG/Mfd"/>
</dbReference>
<dbReference type="InterPro" id="IPR001650">
    <property type="entry name" value="Helicase_C-like"/>
</dbReference>
<name>A0A7Z0GNU7_9MICC</name>
<evidence type="ECO:0000256" key="4">
    <source>
        <dbReference type="ARBA" id="ARBA00022806"/>
    </source>
</evidence>
<keyword evidence="1" id="KW-0547">Nucleotide-binding</keyword>
<dbReference type="PANTHER" id="PTHR47964:SF1">
    <property type="entry name" value="ATP-DEPENDENT DNA HELICASE HOMOLOG RECG, CHLOROPLASTIC"/>
    <property type="match status" value="1"/>
</dbReference>
<dbReference type="CDD" id="cd04488">
    <property type="entry name" value="RecG_wedge_OBF"/>
    <property type="match status" value="1"/>
</dbReference>
<dbReference type="InterPro" id="IPR033454">
    <property type="entry name" value="RecG_wedge"/>
</dbReference>
<gene>
    <name evidence="11" type="ORF">HNR09_002741</name>
</gene>
<dbReference type="Pfam" id="PF00271">
    <property type="entry name" value="Helicase_C"/>
    <property type="match status" value="1"/>
</dbReference>
<keyword evidence="2" id="KW-0227">DNA damage</keyword>
<dbReference type="InterPro" id="IPR014001">
    <property type="entry name" value="Helicase_ATP-bd"/>
</dbReference>
<dbReference type="PANTHER" id="PTHR47964">
    <property type="entry name" value="ATP-DEPENDENT DNA HELICASE HOMOLOG RECG, CHLOROPLASTIC"/>
    <property type="match status" value="1"/>
</dbReference>
<dbReference type="SUPFAM" id="SSF50249">
    <property type="entry name" value="Nucleic acid-binding proteins"/>
    <property type="match status" value="1"/>
</dbReference>
<dbReference type="GO" id="GO:0003678">
    <property type="term" value="F:DNA helicase activity"/>
    <property type="evidence" value="ECO:0007669"/>
    <property type="project" value="TreeGrafter"/>
</dbReference>
<proteinExistence type="predicted"/>
<dbReference type="Pfam" id="PF17191">
    <property type="entry name" value="RecG_wedge"/>
    <property type="match status" value="1"/>
</dbReference>
<feature type="region of interest" description="Disordered" evidence="8">
    <location>
        <begin position="138"/>
        <end position="163"/>
    </location>
</feature>
<dbReference type="SUPFAM" id="SSF52540">
    <property type="entry name" value="P-loop containing nucleoside triphosphate hydrolases"/>
    <property type="match status" value="2"/>
</dbReference>
<dbReference type="Proteomes" id="UP000535437">
    <property type="component" value="Unassembled WGS sequence"/>
</dbReference>
<sequence length="744" mass="80633">MSGHGPQTPLDRLLGEASARTLERELGLRTAEDLLEHIPRRWVEHGQLSSLAELREDEHVTFVARVVSSSKRRMQRRRGFLVEVLVEDDDGVRLQMAFFQGHGAFRDLNSGVRAMFHGKVGSYGGRLTLNNPDYSVLREDAEEPPGLPAHGPSGAPLPGEGRTTPVPLYPATAKVSSWEIYRCVRLVLEMVDLDTWPDPVPVEVADSEDLCGLATAYLLIHRPARMEDPAEGLRRLRFQEAFLLQALLARRRAVAGLGVGHPRPRREDGLLGVFEAALPFTLTAGQRGCGELIAADLAGAEPMNRLLQGEVGSGKTLVALRAMLQVVDAGGQAALVAPTEVLAAQHERSLRGMLGALAGTDLLSAWDSPDDAPAVKVTLLTGSMSTGERRQALLDIASGAAGIVVGTHALLGEKVQFADLGIVVVDEQHRFGVEQRDALRHRYAVTPHMLVMSATPIPRSVAMTVFGDLELTILDGLPAGRQPIRTHVARMVQGPRVIGRVWERIAEEAAAGHQAYVVCPKISESDQRENPETGVQIEQDASVELLAERLAEHPLIGRLRLASLHGRMDATQKEAVMTAFERGEIDVLLSTTVIEVGVDVPNATVMAVLDADAFGISTLHQLRGRIGRGSAQGLCLLVTRLPDEHPSLERLEEVAAHSDGMELARLDLQRRREGDVLGASQAGRSTTLKLLRIVRDEQVITGAADHVQAMTAADPQWEGHAVLREAIDAWIARSDGADAYLERG</sequence>
<dbReference type="PROSITE" id="PS51192">
    <property type="entry name" value="HELICASE_ATP_BIND_1"/>
    <property type="match status" value="1"/>
</dbReference>
<keyword evidence="5" id="KW-0067">ATP-binding</keyword>
<evidence type="ECO:0000313" key="12">
    <source>
        <dbReference type="Proteomes" id="UP000535437"/>
    </source>
</evidence>
<evidence type="ECO:0000256" key="5">
    <source>
        <dbReference type="ARBA" id="ARBA00022840"/>
    </source>
</evidence>
<accession>A0A7Z0GNU7</accession>
<dbReference type="InterPro" id="IPR011545">
    <property type="entry name" value="DEAD/DEAH_box_helicase_dom"/>
</dbReference>
<keyword evidence="6" id="KW-0238">DNA-binding</keyword>
<dbReference type="GO" id="GO:0003677">
    <property type="term" value="F:DNA binding"/>
    <property type="evidence" value="ECO:0007669"/>
    <property type="project" value="UniProtKB-KW"/>
</dbReference>
<dbReference type="InterPro" id="IPR027417">
    <property type="entry name" value="P-loop_NTPase"/>
</dbReference>
<dbReference type="Gene3D" id="2.40.50.140">
    <property type="entry name" value="Nucleic acid-binding proteins"/>
    <property type="match status" value="1"/>
</dbReference>
<evidence type="ECO:0000313" key="11">
    <source>
        <dbReference type="EMBL" id="NYJ79330.1"/>
    </source>
</evidence>
<reference evidence="11 12" key="1">
    <citation type="submission" date="2020-07" db="EMBL/GenBank/DDBJ databases">
        <title>Sequencing the genomes of 1000 actinobacteria strains.</title>
        <authorList>
            <person name="Klenk H.-P."/>
        </authorList>
    </citation>
    <scope>NUCLEOTIDE SEQUENCE [LARGE SCALE GENOMIC DNA]</scope>
    <source>
        <strain evidence="11 12">DSM 15475</strain>
    </source>
</reference>
<evidence type="ECO:0000256" key="1">
    <source>
        <dbReference type="ARBA" id="ARBA00022741"/>
    </source>
</evidence>
<evidence type="ECO:0000256" key="8">
    <source>
        <dbReference type="SAM" id="MobiDB-lite"/>
    </source>
</evidence>
<keyword evidence="4 11" id="KW-0347">Helicase</keyword>
<keyword evidence="12" id="KW-1185">Reference proteome</keyword>
<dbReference type="RefSeq" id="WP_179542565.1">
    <property type="nucleotide sequence ID" value="NZ_BAAALL010000001.1"/>
</dbReference>
<dbReference type="GO" id="GO:0006281">
    <property type="term" value="P:DNA repair"/>
    <property type="evidence" value="ECO:0007669"/>
    <property type="project" value="UniProtKB-KW"/>
</dbReference>
<comment type="caution">
    <text evidence="11">The sequence shown here is derived from an EMBL/GenBank/DDBJ whole genome shotgun (WGS) entry which is preliminary data.</text>
</comment>
<dbReference type="AlphaFoldDB" id="A0A7Z0GNU7"/>
<dbReference type="InterPro" id="IPR012340">
    <property type="entry name" value="NA-bd_OB-fold"/>
</dbReference>
<dbReference type="SMART" id="SM00487">
    <property type="entry name" value="DEXDc"/>
    <property type="match status" value="1"/>
</dbReference>
<evidence type="ECO:0000256" key="6">
    <source>
        <dbReference type="ARBA" id="ARBA00023125"/>
    </source>
</evidence>
<evidence type="ECO:0000259" key="9">
    <source>
        <dbReference type="PROSITE" id="PS51192"/>
    </source>
</evidence>
<keyword evidence="7" id="KW-0234">DNA repair</keyword>
<dbReference type="PROSITE" id="PS51194">
    <property type="entry name" value="HELICASE_CTER"/>
    <property type="match status" value="1"/>
</dbReference>
<dbReference type="Gene3D" id="3.40.50.300">
    <property type="entry name" value="P-loop containing nucleotide triphosphate hydrolases"/>
    <property type="match status" value="2"/>
</dbReference>
<evidence type="ECO:0000256" key="2">
    <source>
        <dbReference type="ARBA" id="ARBA00022763"/>
    </source>
</evidence>
<dbReference type="EMBL" id="JACCFY010000001">
    <property type="protein sequence ID" value="NYJ79330.1"/>
    <property type="molecule type" value="Genomic_DNA"/>
</dbReference>
<feature type="domain" description="Helicase C-terminal" evidence="10">
    <location>
        <begin position="493"/>
        <end position="674"/>
    </location>
</feature>
<organism evidence="11 12">
    <name type="scientific">Nesterenkonia xinjiangensis</name>
    <dbReference type="NCBI Taxonomy" id="225327"/>
    <lineage>
        <taxon>Bacteria</taxon>
        <taxon>Bacillati</taxon>
        <taxon>Actinomycetota</taxon>
        <taxon>Actinomycetes</taxon>
        <taxon>Micrococcales</taxon>
        <taxon>Micrococcaceae</taxon>
        <taxon>Nesterenkonia</taxon>
    </lineage>
</organism>
<evidence type="ECO:0000259" key="10">
    <source>
        <dbReference type="PROSITE" id="PS51194"/>
    </source>
</evidence>